<feature type="transmembrane region" description="Helical" evidence="7">
    <location>
        <begin position="68"/>
        <end position="89"/>
    </location>
</feature>
<evidence type="ECO:0000256" key="3">
    <source>
        <dbReference type="ARBA" id="ARBA00022723"/>
    </source>
</evidence>
<keyword evidence="5" id="KW-0408">Iron</keyword>
<dbReference type="Pfam" id="PF12801">
    <property type="entry name" value="Fer4_5"/>
    <property type="match status" value="2"/>
</dbReference>
<dbReference type="PROSITE" id="PS51379">
    <property type="entry name" value="4FE4S_FER_2"/>
    <property type="match status" value="2"/>
</dbReference>
<dbReference type="SUPFAM" id="SSF54862">
    <property type="entry name" value="4Fe-4S ferredoxins"/>
    <property type="match status" value="1"/>
</dbReference>
<dbReference type="PANTHER" id="PTHR30176:SF3">
    <property type="entry name" value="FERREDOXIN-TYPE PROTEIN NAPH"/>
    <property type="match status" value="1"/>
</dbReference>
<dbReference type="InterPro" id="IPR017900">
    <property type="entry name" value="4Fe4S_Fe_S_CS"/>
</dbReference>
<dbReference type="GO" id="GO:0046872">
    <property type="term" value="F:metal ion binding"/>
    <property type="evidence" value="ECO:0007669"/>
    <property type="project" value="UniProtKB-KW"/>
</dbReference>
<evidence type="ECO:0000256" key="7">
    <source>
        <dbReference type="SAM" id="Phobius"/>
    </source>
</evidence>
<keyword evidence="7" id="KW-0472">Membrane</keyword>
<dbReference type="RefSeq" id="WP_243116742.1">
    <property type="nucleotide sequence ID" value="NZ_JAOQNU010000001.1"/>
</dbReference>
<gene>
    <name evidence="9" type="ORF">EDD73_101181</name>
</gene>
<dbReference type="AlphaFoldDB" id="A0A4R2RZD9"/>
<keyword evidence="10" id="KW-1185">Reference proteome</keyword>
<proteinExistence type="predicted"/>
<dbReference type="GO" id="GO:0005886">
    <property type="term" value="C:plasma membrane"/>
    <property type="evidence" value="ECO:0007669"/>
    <property type="project" value="TreeGrafter"/>
</dbReference>
<dbReference type="InterPro" id="IPR017896">
    <property type="entry name" value="4Fe4S_Fe-S-bd"/>
</dbReference>
<organism evidence="9 10">
    <name type="scientific">Heliophilum fasciatum</name>
    <dbReference type="NCBI Taxonomy" id="35700"/>
    <lineage>
        <taxon>Bacteria</taxon>
        <taxon>Bacillati</taxon>
        <taxon>Bacillota</taxon>
        <taxon>Clostridia</taxon>
        <taxon>Eubacteriales</taxon>
        <taxon>Heliobacteriaceae</taxon>
        <taxon>Heliophilum</taxon>
    </lineage>
</organism>
<dbReference type="PANTHER" id="PTHR30176">
    <property type="entry name" value="FERREDOXIN-TYPE PROTEIN NAPH"/>
    <property type="match status" value="1"/>
</dbReference>
<keyword evidence="3" id="KW-0479">Metal-binding</keyword>
<keyword evidence="1" id="KW-0813">Transport</keyword>
<dbReference type="PROSITE" id="PS00198">
    <property type="entry name" value="4FE4S_FER_1"/>
    <property type="match status" value="2"/>
</dbReference>
<evidence type="ECO:0000256" key="4">
    <source>
        <dbReference type="ARBA" id="ARBA00022982"/>
    </source>
</evidence>
<dbReference type="Pfam" id="PF13237">
    <property type="entry name" value="Fer4_10"/>
    <property type="match status" value="1"/>
</dbReference>
<dbReference type="Proteomes" id="UP000294813">
    <property type="component" value="Unassembled WGS sequence"/>
</dbReference>
<protein>
    <submittedName>
        <fullName evidence="9">4Fe-4S binding protein</fullName>
    </submittedName>
</protein>
<sequence>MKLPFKINKEKTSLLHRGIWYAVGLLLFFAPFAYYVRGVNWLLGTAQNAGVHSPCFRMPIQNLLEGKGLQILTVGGLSTILLVLSALLVGPFFCGRLCATGALPEYIGRLVPDAWKINLHQEINPVPIRYGFLVGFALTPFFAGSIACAFCNFTLIERLTTGGLWGDVGYLGSTTIITAIIWLLPLGIFAQGGRGFCSFLCPVGAVQSAIHSVGRRLGFTYKLKLAKAACVSCSACVKACPMGALRQEHGELHYQVHTCVTCRHCVALCPTKALTFGTGAHGWGESAPEQEPAVQVQLIKEKA</sequence>
<dbReference type="InterPro" id="IPR051684">
    <property type="entry name" value="Electron_Trans/Redox"/>
</dbReference>
<evidence type="ECO:0000256" key="2">
    <source>
        <dbReference type="ARBA" id="ARBA00022485"/>
    </source>
</evidence>
<keyword evidence="6" id="KW-0411">Iron-sulfur</keyword>
<dbReference type="Gene3D" id="3.30.70.20">
    <property type="match status" value="1"/>
</dbReference>
<dbReference type="GO" id="GO:0051539">
    <property type="term" value="F:4 iron, 4 sulfur cluster binding"/>
    <property type="evidence" value="ECO:0007669"/>
    <property type="project" value="UniProtKB-KW"/>
</dbReference>
<feature type="transmembrane region" description="Helical" evidence="7">
    <location>
        <begin position="18"/>
        <end position="36"/>
    </location>
</feature>
<evidence type="ECO:0000313" key="9">
    <source>
        <dbReference type="EMBL" id="TCP69013.1"/>
    </source>
</evidence>
<evidence type="ECO:0000259" key="8">
    <source>
        <dbReference type="PROSITE" id="PS51379"/>
    </source>
</evidence>
<keyword evidence="7" id="KW-0812">Transmembrane</keyword>
<dbReference type="EMBL" id="SLXT01000001">
    <property type="protein sequence ID" value="TCP69013.1"/>
    <property type="molecule type" value="Genomic_DNA"/>
</dbReference>
<name>A0A4R2RZD9_9FIRM</name>
<evidence type="ECO:0000256" key="5">
    <source>
        <dbReference type="ARBA" id="ARBA00023004"/>
    </source>
</evidence>
<feature type="transmembrane region" description="Helical" evidence="7">
    <location>
        <begin position="168"/>
        <end position="190"/>
    </location>
</feature>
<accession>A0A4R2RZD9</accession>
<comment type="caution">
    <text evidence="9">The sequence shown here is derived from an EMBL/GenBank/DDBJ whole genome shotgun (WGS) entry which is preliminary data.</text>
</comment>
<keyword evidence="2" id="KW-0004">4Fe-4S</keyword>
<keyword evidence="7" id="KW-1133">Transmembrane helix</keyword>
<reference evidence="9 10" key="1">
    <citation type="submission" date="2019-03" db="EMBL/GenBank/DDBJ databases">
        <title>Genomic Encyclopedia of Type Strains, Phase IV (KMG-IV): sequencing the most valuable type-strain genomes for metagenomic binning, comparative biology and taxonomic classification.</title>
        <authorList>
            <person name="Goeker M."/>
        </authorList>
    </citation>
    <scope>NUCLEOTIDE SEQUENCE [LARGE SCALE GENOMIC DNA]</scope>
    <source>
        <strain evidence="9 10">DSM 11170</strain>
    </source>
</reference>
<evidence type="ECO:0000256" key="1">
    <source>
        <dbReference type="ARBA" id="ARBA00022448"/>
    </source>
</evidence>
<evidence type="ECO:0000313" key="10">
    <source>
        <dbReference type="Proteomes" id="UP000294813"/>
    </source>
</evidence>
<feature type="domain" description="4Fe-4S ferredoxin-type" evidence="8">
    <location>
        <begin position="221"/>
        <end position="250"/>
    </location>
</feature>
<evidence type="ECO:0000256" key="6">
    <source>
        <dbReference type="ARBA" id="ARBA00023014"/>
    </source>
</evidence>
<feature type="transmembrane region" description="Helical" evidence="7">
    <location>
        <begin position="130"/>
        <end position="156"/>
    </location>
</feature>
<keyword evidence="4" id="KW-0249">Electron transport</keyword>
<feature type="domain" description="4Fe-4S ferredoxin-type" evidence="8">
    <location>
        <begin position="252"/>
        <end position="279"/>
    </location>
</feature>